<evidence type="ECO:0000256" key="7">
    <source>
        <dbReference type="ARBA" id="ARBA00022691"/>
    </source>
</evidence>
<evidence type="ECO:0000256" key="13">
    <source>
        <dbReference type="ARBA" id="ARBA00030756"/>
    </source>
</evidence>
<dbReference type="PANTHER" id="PTHR30538:SF1">
    <property type="entry name" value="L-LYSINE 2,3-AMINOMUTASE"/>
    <property type="match status" value="1"/>
</dbReference>
<comment type="similarity">
    <text evidence="4">Belongs to the radical SAM superfamily. KamA family.</text>
</comment>
<reference evidence="17 18" key="1">
    <citation type="journal article" date="2011" name="Front. Microbiol.">
        <title>Genomic signatures of strain selection and enhancement in Bacillus atrophaeus var. globigii, a historical biowarfare simulant.</title>
        <authorList>
            <person name="Gibbons H.S."/>
            <person name="Broomall S.M."/>
            <person name="McNew L.A."/>
            <person name="Daligault H."/>
            <person name="Chapman C."/>
            <person name="Bruce D."/>
            <person name="Karavis M."/>
            <person name="Krepps M."/>
            <person name="McGregor P.A."/>
            <person name="Hong C."/>
            <person name="Park K.H."/>
            <person name="Akmal A."/>
            <person name="Feldman A."/>
            <person name="Lin J.S."/>
            <person name="Chang W.E."/>
            <person name="Higgs B.W."/>
            <person name="Demirev P."/>
            <person name="Lindquist J."/>
            <person name="Liem A."/>
            <person name="Fochler E."/>
            <person name="Read T.D."/>
            <person name="Tapia R."/>
            <person name="Johnson S."/>
            <person name="Bishop-Lilly K.A."/>
            <person name="Detter C."/>
            <person name="Han C."/>
            <person name="Sozhamannan S."/>
            <person name="Rosenzweig C.N."/>
            <person name="Skowronski E.W."/>
        </authorList>
    </citation>
    <scope>NUCLEOTIDE SEQUENCE [LARGE SCALE GENOMIC DNA]</scope>
    <source>
        <strain evidence="17 18">AIT1</strain>
    </source>
</reference>
<comment type="catalytic activity">
    <reaction evidence="1">
        <text>L-lysine = D-beta-lysine</text>
        <dbReference type="Rhea" id="RHEA:44148"/>
        <dbReference type="ChEBI" id="CHEBI:32551"/>
        <dbReference type="ChEBI" id="CHEBI:84138"/>
    </reaction>
</comment>
<evidence type="ECO:0000256" key="12">
    <source>
        <dbReference type="ARBA" id="ARBA00023235"/>
    </source>
</evidence>
<keyword evidence="11 14" id="KW-0411">Iron-sulfur</keyword>
<dbReference type="InterPro" id="IPR022462">
    <property type="entry name" value="EpmB"/>
</dbReference>
<dbReference type="InterPro" id="IPR003739">
    <property type="entry name" value="Lys_aminomutase/Glu_NH3_mut"/>
</dbReference>
<dbReference type="NCBIfam" id="TIGR00238">
    <property type="entry name" value="KamA family radical SAM protein"/>
    <property type="match status" value="1"/>
</dbReference>
<feature type="domain" description="Radical SAM core" evidence="16">
    <location>
        <begin position="104"/>
        <end position="319"/>
    </location>
</feature>
<organism evidence="17 18">
    <name type="scientific">Aliidiomarina taiwanensis</name>
    <dbReference type="NCBI Taxonomy" id="946228"/>
    <lineage>
        <taxon>Bacteria</taxon>
        <taxon>Pseudomonadati</taxon>
        <taxon>Pseudomonadota</taxon>
        <taxon>Gammaproteobacteria</taxon>
        <taxon>Alteromonadales</taxon>
        <taxon>Idiomarinaceae</taxon>
        <taxon>Aliidiomarina</taxon>
    </lineage>
</organism>
<dbReference type="SFLD" id="SFLDF00314">
    <property type="entry name" value="L-lysine_2_3-aminomutase_(yjeK"/>
    <property type="match status" value="1"/>
</dbReference>
<evidence type="ECO:0000256" key="1">
    <source>
        <dbReference type="ARBA" id="ARBA00001352"/>
    </source>
</evidence>
<dbReference type="Pfam" id="PF04055">
    <property type="entry name" value="Radical_SAM"/>
    <property type="match status" value="1"/>
</dbReference>
<evidence type="ECO:0000259" key="16">
    <source>
        <dbReference type="PROSITE" id="PS51918"/>
    </source>
</evidence>
<evidence type="ECO:0000256" key="10">
    <source>
        <dbReference type="ARBA" id="ARBA00023004"/>
    </source>
</evidence>
<keyword evidence="9 15" id="KW-0663">Pyridoxal phosphate</keyword>
<dbReference type="RefSeq" id="WP_126757984.1">
    <property type="nucleotide sequence ID" value="NZ_PIPQ01000008.1"/>
</dbReference>
<protein>
    <recommendedName>
        <fullName evidence="5">L-lysine 2,3-aminomutase</fullName>
    </recommendedName>
    <alternativeName>
        <fullName evidence="13">EF-P post-translational modification enzyme B</fullName>
    </alternativeName>
</protein>
<dbReference type="AlphaFoldDB" id="A0A432WYI4"/>
<dbReference type="PROSITE" id="PS51918">
    <property type="entry name" value="RADICAL_SAM"/>
    <property type="match status" value="1"/>
</dbReference>
<evidence type="ECO:0000256" key="2">
    <source>
        <dbReference type="ARBA" id="ARBA00001933"/>
    </source>
</evidence>
<dbReference type="InterPro" id="IPR013785">
    <property type="entry name" value="Aldolase_TIM"/>
</dbReference>
<dbReference type="SFLD" id="SFLDG01070">
    <property type="entry name" value="PLP-dependent"/>
    <property type="match status" value="1"/>
</dbReference>
<feature type="binding site" evidence="14">
    <location>
        <position position="125"/>
    </location>
    <ligand>
        <name>[4Fe-4S] cluster</name>
        <dbReference type="ChEBI" id="CHEBI:49883"/>
        <note>4Fe-4S-S-AdoMet</note>
    </ligand>
</feature>
<feature type="modified residue" description="N6-(pyridoxal phosphate)lysine" evidence="15">
    <location>
        <position position="330"/>
    </location>
</feature>
<keyword evidence="8 14" id="KW-0479">Metal-binding</keyword>
<dbReference type="SFLD" id="SFLDS00029">
    <property type="entry name" value="Radical_SAM"/>
    <property type="match status" value="1"/>
</dbReference>
<comment type="caution">
    <text evidence="17">The sequence shown here is derived from an EMBL/GenBank/DDBJ whole genome shotgun (WGS) entry which is preliminary data.</text>
</comment>
<dbReference type="EMBL" id="PIPQ01000008">
    <property type="protein sequence ID" value="RUO38870.1"/>
    <property type="molecule type" value="Genomic_DNA"/>
</dbReference>
<dbReference type="PIRSF" id="PIRSF004911">
    <property type="entry name" value="DUF160"/>
    <property type="match status" value="1"/>
</dbReference>
<evidence type="ECO:0000256" key="11">
    <source>
        <dbReference type="ARBA" id="ARBA00023014"/>
    </source>
</evidence>
<evidence type="ECO:0000256" key="6">
    <source>
        <dbReference type="ARBA" id="ARBA00022485"/>
    </source>
</evidence>
<dbReference type="OrthoDB" id="9770937at2"/>
<accession>A0A432WYI4</accession>
<evidence type="ECO:0000256" key="3">
    <source>
        <dbReference type="ARBA" id="ARBA00001966"/>
    </source>
</evidence>
<keyword evidence="7" id="KW-0949">S-adenosyl-L-methionine</keyword>
<feature type="binding site" evidence="14">
    <location>
        <position position="122"/>
    </location>
    <ligand>
        <name>[4Fe-4S] cluster</name>
        <dbReference type="ChEBI" id="CHEBI:49883"/>
        <note>4Fe-4S-S-AdoMet</note>
    </ligand>
</feature>
<dbReference type="SUPFAM" id="SSF102114">
    <property type="entry name" value="Radical SAM enzymes"/>
    <property type="match status" value="1"/>
</dbReference>
<evidence type="ECO:0000313" key="17">
    <source>
        <dbReference type="EMBL" id="RUO38870.1"/>
    </source>
</evidence>
<evidence type="ECO:0000256" key="9">
    <source>
        <dbReference type="ARBA" id="ARBA00022898"/>
    </source>
</evidence>
<gene>
    <name evidence="17" type="primary">epmB</name>
    <name evidence="17" type="ORF">CWE15_10210</name>
</gene>
<dbReference type="Gene3D" id="3.20.20.70">
    <property type="entry name" value="Aldolase class I"/>
    <property type="match status" value="1"/>
</dbReference>
<dbReference type="Proteomes" id="UP000286976">
    <property type="component" value="Unassembled WGS sequence"/>
</dbReference>
<keyword evidence="12" id="KW-0413">Isomerase</keyword>
<dbReference type="GO" id="GO:0051539">
    <property type="term" value="F:4 iron, 4 sulfur cluster binding"/>
    <property type="evidence" value="ECO:0007669"/>
    <property type="project" value="UniProtKB-KW"/>
</dbReference>
<dbReference type="NCBIfam" id="TIGR03821">
    <property type="entry name" value="EFP_modif_epmB"/>
    <property type="match status" value="1"/>
</dbReference>
<feature type="binding site" evidence="14">
    <location>
        <position position="118"/>
    </location>
    <ligand>
        <name>[4Fe-4S] cluster</name>
        <dbReference type="ChEBI" id="CHEBI:49883"/>
        <note>4Fe-4S-S-AdoMet</note>
    </ligand>
</feature>
<dbReference type="PANTHER" id="PTHR30538">
    <property type="entry name" value="LYSINE 2,3-AMINOMUTASE-RELATED"/>
    <property type="match status" value="1"/>
</dbReference>
<keyword evidence="6 14" id="KW-0004">4Fe-4S</keyword>
<dbReference type="InterPro" id="IPR058240">
    <property type="entry name" value="rSAM_sf"/>
</dbReference>
<evidence type="ECO:0000256" key="15">
    <source>
        <dbReference type="PIRSR" id="PIRSR603739-50"/>
    </source>
</evidence>
<dbReference type="CDD" id="cd01335">
    <property type="entry name" value="Radical_SAM"/>
    <property type="match status" value="1"/>
</dbReference>
<keyword evidence="18" id="KW-1185">Reference proteome</keyword>
<dbReference type="InterPro" id="IPR007197">
    <property type="entry name" value="rSAM"/>
</dbReference>
<dbReference type="GO" id="GO:0046872">
    <property type="term" value="F:metal ion binding"/>
    <property type="evidence" value="ECO:0007669"/>
    <property type="project" value="UniProtKB-KW"/>
</dbReference>
<comment type="cofactor">
    <cofactor evidence="2 15">
        <name>pyridoxal 5'-phosphate</name>
        <dbReference type="ChEBI" id="CHEBI:597326"/>
    </cofactor>
</comment>
<proteinExistence type="inferred from homology"/>
<comment type="cofactor">
    <cofactor evidence="3">
        <name>[4Fe-4S] cluster</name>
        <dbReference type="ChEBI" id="CHEBI:49883"/>
    </cofactor>
</comment>
<sequence length="339" mass="38814">MSNQVQFTFYEDWQRELSQSFTSPEALGKALNLDSNWIELHSQARQLFPMRVPRPFVALMEPGNPKDPLLLQVLPLQNEFEPAAGFTQDPLEEQSLSGPTGLLHKYKSRVLIVLRGGCAVNCRYCFRRHFPYHEHHVSRRELDEIDAYLAQHTEINEVILSGGDPLMARDQHLAEVIQRMEAHPHLSRIRIHTRLPVVIPQRLTQQLATLLSDSRLDAAIVLHINHHQEISTTLKERLSLYRAQGIWLFNQSVLLRDVNDSVASLTTLSEHLFSAGVLPYYIHQLDRVAGAAHFEVPEEEARFIMQGLLEELPGFLVPKWVREVGGERSKTPLALFHET</sequence>
<evidence type="ECO:0000256" key="5">
    <source>
        <dbReference type="ARBA" id="ARBA00022363"/>
    </source>
</evidence>
<evidence type="ECO:0000256" key="8">
    <source>
        <dbReference type="ARBA" id="ARBA00022723"/>
    </source>
</evidence>
<evidence type="ECO:0000256" key="4">
    <source>
        <dbReference type="ARBA" id="ARBA00008703"/>
    </source>
</evidence>
<dbReference type="GO" id="GO:0016853">
    <property type="term" value="F:isomerase activity"/>
    <property type="evidence" value="ECO:0007669"/>
    <property type="project" value="UniProtKB-KW"/>
</dbReference>
<evidence type="ECO:0000313" key="18">
    <source>
        <dbReference type="Proteomes" id="UP000286976"/>
    </source>
</evidence>
<name>A0A432WYI4_9GAMM</name>
<keyword evidence="10" id="KW-0408">Iron</keyword>
<evidence type="ECO:0000256" key="14">
    <source>
        <dbReference type="PIRSR" id="PIRSR004911-1"/>
    </source>
</evidence>